<dbReference type="InterPro" id="IPR012310">
    <property type="entry name" value="DNA_ligase_ATP-dep_cent"/>
</dbReference>
<dbReference type="GO" id="GO:0004527">
    <property type="term" value="F:exonuclease activity"/>
    <property type="evidence" value="ECO:0007669"/>
    <property type="project" value="UniProtKB-KW"/>
</dbReference>
<dbReference type="SUPFAM" id="SSF50249">
    <property type="entry name" value="Nucleic acid-binding proteins"/>
    <property type="match status" value="1"/>
</dbReference>
<dbReference type="SUPFAM" id="SSF56091">
    <property type="entry name" value="DNA ligase/mRNA capping enzyme, catalytic domain"/>
    <property type="match status" value="1"/>
</dbReference>
<dbReference type="NCBIfam" id="NF004628">
    <property type="entry name" value="PRK05972.1"/>
    <property type="match status" value="1"/>
</dbReference>
<keyword evidence="13" id="KW-0239">DNA-directed DNA polymerase</keyword>
<dbReference type="Pfam" id="PF21686">
    <property type="entry name" value="LigD_Prim-Pol"/>
    <property type="match status" value="1"/>
</dbReference>
<evidence type="ECO:0000256" key="17">
    <source>
        <dbReference type="ARBA" id="ARBA00023211"/>
    </source>
</evidence>
<evidence type="ECO:0000256" key="4">
    <source>
        <dbReference type="ARBA" id="ARBA00022679"/>
    </source>
</evidence>
<dbReference type="NCBIfam" id="TIGR02777">
    <property type="entry name" value="LigD_PE_dom"/>
    <property type="match status" value="1"/>
</dbReference>
<dbReference type="GO" id="GO:0003910">
    <property type="term" value="F:DNA ligase (ATP) activity"/>
    <property type="evidence" value="ECO:0007669"/>
    <property type="project" value="UniProtKB-EC"/>
</dbReference>
<dbReference type="SUPFAM" id="SSF56747">
    <property type="entry name" value="Prim-pol domain"/>
    <property type="match status" value="1"/>
</dbReference>
<evidence type="ECO:0000256" key="18">
    <source>
        <dbReference type="ARBA" id="ARBA00023268"/>
    </source>
</evidence>
<keyword evidence="6" id="KW-0540">Nuclease</keyword>
<dbReference type="NCBIfam" id="TIGR02776">
    <property type="entry name" value="NHEJ_ligase_prk"/>
    <property type="match status" value="1"/>
</dbReference>
<dbReference type="KEGG" id="simp:C6571_07475"/>
<evidence type="ECO:0000256" key="13">
    <source>
        <dbReference type="ARBA" id="ARBA00022932"/>
    </source>
</evidence>
<dbReference type="InterPro" id="IPR012309">
    <property type="entry name" value="DNA_ligase_ATP-dep_C"/>
</dbReference>
<organism evidence="23 24">
    <name type="scientific">Simplicispira suum</name>
    <dbReference type="NCBI Taxonomy" id="2109915"/>
    <lineage>
        <taxon>Bacteria</taxon>
        <taxon>Pseudomonadati</taxon>
        <taxon>Pseudomonadota</taxon>
        <taxon>Betaproteobacteria</taxon>
        <taxon>Burkholderiales</taxon>
        <taxon>Comamonadaceae</taxon>
        <taxon>Simplicispira</taxon>
    </lineage>
</organism>
<dbReference type="Proteomes" id="UP000239326">
    <property type="component" value="Chromosome"/>
</dbReference>
<evidence type="ECO:0000256" key="8">
    <source>
        <dbReference type="ARBA" id="ARBA00022741"/>
    </source>
</evidence>
<dbReference type="PANTHER" id="PTHR42705">
    <property type="entry name" value="BIFUNCTIONAL NON-HOMOLOGOUS END JOINING PROTEIN LIGD"/>
    <property type="match status" value="1"/>
</dbReference>
<keyword evidence="12" id="KW-0067">ATP-binding</keyword>
<feature type="domain" description="ATP-dependent DNA ligase family profile" evidence="22">
    <location>
        <begin position="327"/>
        <end position="453"/>
    </location>
</feature>
<evidence type="ECO:0000256" key="9">
    <source>
        <dbReference type="ARBA" id="ARBA00022763"/>
    </source>
</evidence>
<evidence type="ECO:0000256" key="21">
    <source>
        <dbReference type="SAM" id="MobiDB-lite"/>
    </source>
</evidence>
<dbReference type="GO" id="GO:0046872">
    <property type="term" value="F:metal ion binding"/>
    <property type="evidence" value="ECO:0007669"/>
    <property type="project" value="UniProtKB-KW"/>
</dbReference>
<evidence type="ECO:0000256" key="2">
    <source>
        <dbReference type="ARBA" id="ARBA00012727"/>
    </source>
</evidence>
<dbReference type="AlphaFoldDB" id="A0A2S0MZ29"/>
<keyword evidence="10" id="KW-0378">Hydrolase</keyword>
<dbReference type="Pfam" id="PF13298">
    <property type="entry name" value="LigD_N"/>
    <property type="match status" value="1"/>
</dbReference>
<dbReference type="Gene3D" id="3.30.470.30">
    <property type="entry name" value="DNA ligase/mRNA capping enzyme"/>
    <property type="match status" value="1"/>
</dbReference>
<dbReference type="PANTHER" id="PTHR42705:SF2">
    <property type="entry name" value="BIFUNCTIONAL NON-HOMOLOGOUS END JOINING PROTEIN LIGD"/>
    <property type="match status" value="1"/>
</dbReference>
<dbReference type="Gene3D" id="3.90.920.10">
    <property type="entry name" value="DNA primase, PRIM domain"/>
    <property type="match status" value="1"/>
</dbReference>
<evidence type="ECO:0000256" key="16">
    <source>
        <dbReference type="ARBA" id="ARBA00023204"/>
    </source>
</evidence>
<dbReference type="RefSeq" id="WP_106446125.1">
    <property type="nucleotide sequence ID" value="NZ_CP027669.1"/>
</dbReference>
<keyword evidence="17" id="KW-0464">Manganese</keyword>
<evidence type="ECO:0000256" key="6">
    <source>
        <dbReference type="ARBA" id="ARBA00022722"/>
    </source>
</evidence>
<evidence type="ECO:0000256" key="3">
    <source>
        <dbReference type="ARBA" id="ARBA00022598"/>
    </source>
</evidence>
<dbReference type="Pfam" id="PF01068">
    <property type="entry name" value="DNA_ligase_A_M"/>
    <property type="match status" value="1"/>
</dbReference>
<dbReference type="NCBIfam" id="TIGR02778">
    <property type="entry name" value="ligD_pol"/>
    <property type="match status" value="1"/>
</dbReference>
<dbReference type="CDD" id="cd04862">
    <property type="entry name" value="PaeLigD_Pol_like"/>
    <property type="match status" value="1"/>
</dbReference>
<dbReference type="NCBIfam" id="TIGR02779">
    <property type="entry name" value="NHEJ_ligase_lig"/>
    <property type="match status" value="1"/>
</dbReference>
<comment type="catalytic activity">
    <reaction evidence="20">
        <text>ATP + (deoxyribonucleotide)n-3'-hydroxyl + 5'-phospho-(deoxyribonucleotide)m = (deoxyribonucleotide)n+m + AMP + diphosphate.</text>
        <dbReference type="EC" id="6.5.1.1"/>
    </reaction>
</comment>
<dbReference type="CDD" id="cd07906">
    <property type="entry name" value="Adenylation_DNA_ligase_LigD_LigC"/>
    <property type="match status" value="1"/>
</dbReference>
<evidence type="ECO:0000259" key="22">
    <source>
        <dbReference type="PROSITE" id="PS50160"/>
    </source>
</evidence>
<dbReference type="OrthoDB" id="9802472at2"/>
<dbReference type="GO" id="GO:0003677">
    <property type="term" value="F:DNA binding"/>
    <property type="evidence" value="ECO:0007669"/>
    <property type="project" value="UniProtKB-KW"/>
</dbReference>
<keyword evidence="7" id="KW-0479">Metal-binding</keyword>
<evidence type="ECO:0000256" key="14">
    <source>
        <dbReference type="ARBA" id="ARBA00023125"/>
    </source>
</evidence>
<evidence type="ECO:0000256" key="10">
    <source>
        <dbReference type="ARBA" id="ARBA00022801"/>
    </source>
</evidence>
<dbReference type="EC" id="6.5.1.1" evidence="2"/>
<name>A0A2S0MZ29_9BURK</name>
<sequence>MASRNPPEDALTRYREKRNFTRTPEPEGAVEPAAGALRFVIHKHWATRLHYDLRLECEGTMKSWAVPKGPSLDPREKRMAVQVEDHPISYNSFEGQIPPGQYGAGRVVLWERGHWIPHSDPVAGLRDGHLKFTLQGEKLHGSWALVRMGGKRFDPKKPAWLLIKERDAEARPADEYDVTEALPDSVNTGAAAKAQPAPKAAKQAPSQPERKSTAKISTQSAALGSPLKALPQTLAPQLATLANAPPSDGVGWIYELKFDGYRMLARIDARGAVRLFTRSGNDWTDKLASIADAIKALGLRSTWLDGELTATGDNGAPDFQRLQNAFDRAATTDLIYTLFDLPVYAGRDLREEPLLERRAALEALVQKDAGETLRFSAAFDARASDLVASACKIGFEGVIGKRADAPYRSGRSSQWIKLKCSQRQEFVVGGFTEPQGGRSGLGALLLGVHDGKGALLYAGKVGTGFTDDALQRLRAQLEPLVQKRCPFSAQPADARKAHWLKPTLVAEVAFAEWTQDGRIRHSVFKGLRTDKPAHSIVREQATRPAATTAAQPKGKRPVGAKAPSPALPSSFSITHGERVIDAASGTTKRDLARYYATVAPLMLEHLAGRPVALVRAPQGVGKETFFQKHGDAERLPGIEALDPQLDPGHGPLLEVVSAVGLLSAAQMNVIEFHTWNARADRIERPDRITFDLDPGEGVAWPQIQEAAELVRVLLRELGLPAFLKTSGGKGLHVVVPLKRLRDWDSTKDFSQAVVQHLARAIPQRFVGKSGPRNRVGKIFVDYLRNGRGATTVSAWSARARPGLGVSVPVAWSELPSIASGAHWTVATIEDRLRLGNGPWTGYDKAASALGEAMARLDFTPSA</sequence>
<dbReference type="CDD" id="cd07971">
    <property type="entry name" value="OBF_DNA_ligase_LigD"/>
    <property type="match status" value="1"/>
</dbReference>
<keyword evidence="8" id="KW-0547">Nucleotide-binding</keyword>
<dbReference type="InterPro" id="IPR012340">
    <property type="entry name" value="NA-bd_OB-fold"/>
</dbReference>
<accession>A0A2S0MZ29</accession>
<evidence type="ECO:0000256" key="5">
    <source>
        <dbReference type="ARBA" id="ARBA00022695"/>
    </source>
</evidence>
<feature type="compositionally biased region" description="Low complexity" evidence="21">
    <location>
        <begin position="542"/>
        <end position="552"/>
    </location>
</feature>
<feature type="region of interest" description="Disordered" evidence="21">
    <location>
        <begin position="189"/>
        <end position="218"/>
    </location>
</feature>
<dbReference type="InterPro" id="IPR052171">
    <property type="entry name" value="NHEJ_LigD"/>
</dbReference>
<protein>
    <recommendedName>
        <fullName evidence="2">DNA ligase (ATP)</fullName>
        <ecNumber evidence="2">6.5.1.1</ecNumber>
    </recommendedName>
    <alternativeName>
        <fullName evidence="19">NHEJ DNA polymerase</fullName>
    </alternativeName>
</protein>
<keyword evidence="24" id="KW-1185">Reference proteome</keyword>
<dbReference type="InterPro" id="IPR014146">
    <property type="entry name" value="LigD_ligase_dom"/>
</dbReference>
<reference evidence="23 24" key="1">
    <citation type="submission" date="2018-03" db="EMBL/GenBank/DDBJ databases">
        <title>Genome sequencing of Simplicispira sp.</title>
        <authorList>
            <person name="Kim S.-J."/>
            <person name="Heo J."/>
            <person name="Kwon S.-W."/>
        </authorList>
    </citation>
    <scope>NUCLEOTIDE SEQUENCE [LARGE SCALE GENOMIC DNA]</scope>
    <source>
        <strain evidence="23 24">SC1-8</strain>
    </source>
</reference>
<evidence type="ECO:0000256" key="15">
    <source>
        <dbReference type="ARBA" id="ARBA00023172"/>
    </source>
</evidence>
<dbReference type="InterPro" id="IPR014145">
    <property type="entry name" value="LigD_pol_dom"/>
</dbReference>
<dbReference type="GO" id="GO:0006310">
    <property type="term" value="P:DNA recombination"/>
    <property type="evidence" value="ECO:0007669"/>
    <property type="project" value="UniProtKB-KW"/>
</dbReference>
<keyword evidence="18" id="KW-0511">Multifunctional enzyme</keyword>
<dbReference type="GO" id="GO:0006281">
    <property type="term" value="P:DNA repair"/>
    <property type="evidence" value="ECO:0007669"/>
    <property type="project" value="UniProtKB-KW"/>
</dbReference>
<keyword evidence="11" id="KW-0269">Exonuclease</keyword>
<keyword evidence="4" id="KW-0808">Transferase</keyword>
<proteinExistence type="predicted"/>
<dbReference type="GO" id="GO:0003887">
    <property type="term" value="F:DNA-directed DNA polymerase activity"/>
    <property type="evidence" value="ECO:0007669"/>
    <property type="project" value="UniProtKB-KW"/>
</dbReference>
<keyword evidence="14" id="KW-0238">DNA-binding</keyword>
<dbReference type="InterPro" id="IPR014143">
    <property type="entry name" value="NHEJ_ligase_prk"/>
</dbReference>
<dbReference type="GO" id="GO:0005524">
    <property type="term" value="F:ATP binding"/>
    <property type="evidence" value="ECO:0007669"/>
    <property type="project" value="UniProtKB-KW"/>
</dbReference>
<feature type="compositionally biased region" description="Low complexity" evidence="21">
    <location>
        <begin position="190"/>
        <end position="207"/>
    </location>
</feature>
<dbReference type="Pfam" id="PF04679">
    <property type="entry name" value="DNA_ligase_A_C"/>
    <property type="match status" value="1"/>
</dbReference>
<evidence type="ECO:0000313" key="24">
    <source>
        <dbReference type="Proteomes" id="UP000239326"/>
    </source>
</evidence>
<feature type="compositionally biased region" description="Basic and acidic residues" evidence="21">
    <location>
        <begin position="1"/>
        <end position="19"/>
    </location>
</feature>
<dbReference type="InterPro" id="IPR014144">
    <property type="entry name" value="LigD_PE_domain"/>
</dbReference>
<evidence type="ECO:0000313" key="23">
    <source>
        <dbReference type="EMBL" id="AVO41146.1"/>
    </source>
</evidence>
<dbReference type="EMBL" id="CP027669">
    <property type="protein sequence ID" value="AVO41146.1"/>
    <property type="molecule type" value="Genomic_DNA"/>
</dbReference>
<evidence type="ECO:0000256" key="11">
    <source>
        <dbReference type="ARBA" id="ARBA00022839"/>
    </source>
</evidence>
<dbReference type="PROSITE" id="PS50160">
    <property type="entry name" value="DNA_LIGASE_A3"/>
    <property type="match status" value="1"/>
</dbReference>
<feature type="region of interest" description="Disordered" evidence="21">
    <location>
        <begin position="540"/>
        <end position="568"/>
    </location>
</feature>
<keyword evidence="3 23" id="KW-0436">Ligase</keyword>
<evidence type="ECO:0000256" key="19">
    <source>
        <dbReference type="ARBA" id="ARBA00029943"/>
    </source>
</evidence>
<dbReference type="Gene3D" id="3.30.1490.70">
    <property type="match status" value="1"/>
</dbReference>
<keyword evidence="16" id="KW-0234">DNA repair</keyword>
<comment type="cofactor">
    <cofactor evidence="1">
        <name>Mn(2+)</name>
        <dbReference type="ChEBI" id="CHEBI:29035"/>
    </cofactor>
</comment>
<dbReference type="InterPro" id="IPR033651">
    <property type="entry name" value="PaeLigD_Pol-like"/>
</dbReference>
<keyword evidence="9" id="KW-0227">DNA damage</keyword>
<gene>
    <name evidence="23" type="primary">ligD</name>
    <name evidence="23" type="ORF">C6571_07475</name>
</gene>
<evidence type="ECO:0000256" key="20">
    <source>
        <dbReference type="ARBA" id="ARBA00034003"/>
    </source>
</evidence>
<keyword evidence="15" id="KW-0233">DNA recombination</keyword>
<dbReference type="Gene3D" id="2.40.50.140">
    <property type="entry name" value="Nucleic acid-binding proteins"/>
    <property type="match status" value="1"/>
</dbReference>
<evidence type="ECO:0000256" key="7">
    <source>
        <dbReference type="ARBA" id="ARBA00022723"/>
    </source>
</evidence>
<keyword evidence="5" id="KW-0548">Nucleotidyltransferase</keyword>
<feature type="region of interest" description="Disordered" evidence="21">
    <location>
        <begin position="1"/>
        <end position="29"/>
    </location>
</feature>
<evidence type="ECO:0000256" key="1">
    <source>
        <dbReference type="ARBA" id="ARBA00001936"/>
    </source>
</evidence>
<evidence type="ECO:0000256" key="12">
    <source>
        <dbReference type="ARBA" id="ARBA00022840"/>
    </source>
</evidence>